<organism evidence="1 2">
    <name type="scientific">Hyalomma asiaticum</name>
    <name type="common">Tick</name>
    <dbReference type="NCBI Taxonomy" id="266040"/>
    <lineage>
        <taxon>Eukaryota</taxon>
        <taxon>Metazoa</taxon>
        <taxon>Ecdysozoa</taxon>
        <taxon>Arthropoda</taxon>
        <taxon>Chelicerata</taxon>
        <taxon>Arachnida</taxon>
        <taxon>Acari</taxon>
        <taxon>Parasitiformes</taxon>
        <taxon>Ixodida</taxon>
        <taxon>Ixodoidea</taxon>
        <taxon>Ixodidae</taxon>
        <taxon>Hyalomminae</taxon>
        <taxon>Hyalomma</taxon>
    </lineage>
</organism>
<evidence type="ECO:0000313" key="1">
    <source>
        <dbReference type="EMBL" id="KAH6928564.1"/>
    </source>
</evidence>
<dbReference type="Proteomes" id="UP000821845">
    <property type="component" value="Chromosome 6"/>
</dbReference>
<accession>A0ACB7S499</accession>
<dbReference type="EMBL" id="CM023486">
    <property type="protein sequence ID" value="KAH6928564.1"/>
    <property type="molecule type" value="Genomic_DNA"/>
</dbReference>
<name>A0ACB7S499_HYAAI</name>
<reference evidence="1" key="1">
    <citation type="submission" date="2020-05" db="EMBL/GenBank/DDBJ databases">
        <title>Large-scale comparative analyses of tick genomes elucidate their genetic diversity and vector capacities.</title>
        <authorList>
            <person name="Jia N."/>
            <person name="Wang J."/>
            <person name="Shi W."/>
            <person name="Du L."/>
            <person name="Sun Y."/>
            <person name="Zhan W."/>
            <person name="Jiang J."/>
            <person name="Wang Q."/>
            <person name="Zhang B."/>
            <person name="Ji P."/>
            <person name="Sakyi L.B."/>
            <person name="Cui X."/>
            <person name="Yuan T."/>
            <person name="Jiang B."/>
            <person name="Yang W."/>
            <person name="Lam T.T.-Y."/>
            <person name="Chang Q."/>
            <person name="Ding S."/>
            <person name="Wang X."/>
            <person name="Zhu J."/>
            <person name="Ruan X."/>
            <person name="Zhao L."/>
            <person name="Wei J."/>
            <person name="Que T."/>
            <person name="Du C."/>
            <person name="Cheng J."/>
            <person name="Dai P."/>
            <person name="Han X."/>
            <person name="Huang E."/>
            <person name="Gao Y."/>
            <person name="Liu J."/>
            <person name="Shao H."/>
            <person name="Ye R."/>
            <person name="Li L."/>
            <person name="Wei W."/>
            <person name="Wang X."/>
            <person name="Wang C."/>
            <person name="Yang T."/>
            <person name="Huo Q."/>
            <person name="Li W."/>
            <person name="Guo W."/>
            <person name="Chen H."/>
            <person name="Zhou L."/>
            <person name="Ni X."/>
            <person name="Tian J."/>
            <person name="Zhou Y."/>
            <person name="Sheng Y."/>
            <person name="Liu T."/>
            <person name="Pan Y."/>
            <person name="Xia L."/>
            <person name="Li J."/>
            <person name="Zhao F."/>
            <person name="Cao W."/>
        </authorList>
    </citation>
    <scope>NUCLEOTIDE SEQUENCE</scope>
    <source>
        <strain evidence="1">Hyas-2018</strain>
    </source>
</reference>
<evidence type="ECO:0000313" key="2">
    <source>
        <dbReference type="Proteomes" id="UP000821845"/>
    </source>
</evidence>
<sequence length="244" mass="27056">MLEASWQATSAEIVANCFRKARISKEVQDEEIDTREEEPSCSPDLAEAWILLRMNGGAPDDVQICDFLYADNCTVTTEEMTDKALWQKLPETRVPRLCLLKRTCSVNCSVNIGQTSRRRRQTVRPHEWAPPFRPAEHRSCPLRGPHGSWRRAKSTINTVRTDAAVRKAPLPRSTTRGIPGEGGNNSEEADTSSGHSKFGSGEEKTLVWAESASAMLRSLGSSRSPGHAPRAAASDHLRRRMPPP</sequence>
<proteinExistence type="predicted"/>
<keyword evidence="2" id="KW-1185">Reference proteome</keyword>
<gene>
    <name evidence="1" type="ORF">HPB50_016994</name>
</gene>
<protein>
    <submittedName>
        <fullName evidence="1">Uncharacterized protein</fullName>
    </submittedName>
</protein>
<comment type="caution">
    <text evidence="1">The sequence shown here is derived from an EMBL/GenBank/DDBJ whole genome shotgun (WGS) entry which is preliminary data.</text>
</comment>